<feature type="compositionally biased region" description="Low complexity" evidence="1">
    <location>
        <begin position="56"/>
        <end position="65"/>
    </location>
</feature>
<evidence type="ECO:0000313" key="3">
    <source>
        <dbReference type="Proteomes" id="UP001151760"/>
    </source>
</evidence>
<feature type="compositionally biased region" description="Polar residues" evidence="1">
    <location>
        <begin position="117"/>
        <end position="130"/>
    </location>
</feature>
<feature type="region of interest" description="Disordered" evidence="1">
    <location>
        <begin position="371"/>
        <end position="394"/>
    </location>
</feature>
<dbReference type="EMBL" id="BQNB010019365">
    <property type="protein sequence ID" value="GJT84509.1"/>
    <property type="molecule type" value="Genomic_DNA"/>
</dbReference>
<keyword evidence="3" id="KW-1185">Reference proteome</keyword>
<reference evidence="2" key="2">
    <citation type="submission" date="2022-01" db="EMBL/GenBank/DDBJ databases">
        <authorList>
            <person name="Yamashiro T."/>
            <person name="Shiraishi A."/>
            <person name="Satake H."/>
            <person name="Nakayama K."/>
        </authorList>
    </citation>
    <scope>NUCLEOTIDE SEQUENCE</scope>
</reference>
<name>A0ABQ5HAP0_9ASTR</name>
<feature type="compositionally biased region" description="Polar residues" evidence="1">
    <location>
        <begin position="72"/>
        <end position="81"/>
    </location>
</feature>
<dbReference type="Proteomes" id="UP001151760">
    <property type="component" value="Unassembled WGS sequence"/>
</dbReference>
<evidence type="ECO:0000313" key="2">
    <source>
        <dbReference type="EMBL" id="GJT84509.1"/>
    </source>
</evidence>
<evidence type="ECO:0000256" key="1">
    <source>
        <dbReference type="SAM" id="MobiDB-lite"/>
    </source>
</evidence>
<organism evidence="2 3">
    <name type="scientific">Tanacetum coccineum</name>
    <dbReference type="NCBI Taxonomy" id="301880"/>
    <lineage>
        <taxon>Eukaryota</taxon>
        <taxon>Viridiplantae</taxon>
        <taxon>Streptophyta</taxon>
        <taxon>Embryophyta</taxon>
        <taxon>Tracheophyta</taxon>
        <taxon>Spermatophyta</taxon>
        <taxon>Magnoliopsida</taxon>
        <taxon>eudicotyledons</taxon>
        <taxon>Gunneridae</taxon>
        <taxon>Pentapetalae</taxon>
        <taxon>asterids</taxon>
        <taxon>campanulids</taxon>
        <taxon>Asterales</taxon>
        <taxon>Asteraceae</taxon>
        <taxon>Asteroideae</taxon>
        <taxon>Anthemideae</taxon>
        <taxon>Anthemidinae</taxon>
        <taxon>Tanacetum</taxon>
    </lineage>
</organism>
<comment type="caution">
    <text evidence="2">The sequence shown here is derived from an EMBL/GenBank/DDBJ whole genome shotgun (WGS) entry which is preliminary data.</text>
</comment>
<feature type="region of interest" description="Disordered" evidence="1">
    <location>
        <begin position="56"/>
        <end position="153"/>
    </location>
</feature>
<gene>
    <name evidence="2" type="ORF">Tco_1066226</name>
</gene>
<protein>
    <submittedName>
        <fullName evidence="2">Uncharacterized protein</fullName>
    </submittedName>
</protein>
<sequence length="601" mass="67946">MLTMILTRLYVRICIKTSLGRKVDGHNTVTIEGIKYKGWVHKLGDWKLNFRKESSSENSDYSYSSSDERTLEGSSSDVSLSNEEEVQKHEPNRQQSTPIIHTDGDEHNNQALDDETSSSSNKNMSLTECNSKGVHTHNSNVEPPRTHRGAGVRQTTSEGCNCFVAIPLRRGAFSLVNLHSGVLGFAEHQEGALDFLNRNKRNVFPGALLHDPIAQVRRERPLTESFEKKSCKFGLQCTSKRYQESNVQETLKDVLIEKSDMVSITDVGTIVIGKVCDLTLIENLHQLCHKEGFLMLKLSTLEALWLYVRICIRTSFGRKVDGHNTVTIEGIKYKGWVHKLGDWKLNFHKESSSENSDCSYSSSDERTLEISSSDVSLRNEEETSSSSNKNMSLTGCNSKGVHTHNSNVEVPKDIHINLILDAIVDNHAYKDHSMKSSSSKPPGFEYLQTQQMDHMEPNNDQIPRASFSNFVDSAIKLIRDQSKYNSNNTLNAKYCEDGLKLGFNSQGCAKKEVLDYGPRPFQFLNSWLEEHDFHNFLVVNFFKNQNIEKTILKEKLKDVGNLLDLGIASTKNIEENNLAKSKLYDIEKKEVLDMAQKAKIK</sequence>
<accession>A0ABQ5HAP0</accession>
<reference evidence="2" key="1">
    <citation type="journal article" date="2022" name="Int. J. Mol. Sci.">
        <title>Draft Genome of Tanacetum Coccineum: Genomic Comparison of Closely Related Tanacetum-Family Plants.</title>
        <authorList>
            <person name="Yamashiro T."/>
            <person name="Shiraishi A."/>
            <person name="Nakayama K."/>
            <person name="Satake H."/>
        </authorList>
    </citation>
    <scope>NUCLEOTIDE SEQUENCE</scope>
</reference>
<proteinExistence type="predicted"/>